<evidence type="ECO:0000313" key="3">
    <source>
        <dbReference type="Proteomes" id="UP000001064"/>
    </source>
</evidence>
<dbReference type="GeneID" id="10501327"/>
<protein>
    <submittedName>
        <fullName evidence="2">Uncharacterized protein</fullName>
    </submittedName>
</protein>
<proteinExistence type="predicted"/>
<dbReference type="eggNOG" id="ENOG502RIIS">
    <property type="taxonomic scope" value="Eukaryota"/>
</dbReference>
<dbReference type="AlphaFoldDB" id="F0ZIY0"/>
<dbReference type="EMBL" id="GL871037">
    <property type="protein sequence ID" value="EGC36104.1"/>
    <property type="molecule type" value="Genomic_DNA"/>
</dbReference>
<sequence length="307" mass="35679">MYTSTKPYIFLSIICIITFISFSFILINFNNTIFTVETYEYSGDSFNYYNLNRYHYKYQFLDHESNITISNNGNILSTIQRTKYSPESPLYRFFKSFFYLSAWYLILLVFMAFLLFILHFTKLLKCNYEFREMIRNGEMSAFMVKRKRDICITIVSVFYLAIVGITFGIAVALPLNLPTYFIKQDRFNHFTDNLCNTFNINSTIGLHHFGKCSTSSGQITMQYSSTDIYMKYSWGIGEYFVVIRSIILTTALVGLFLFLLLCLLKYKKPASAIINNDPNNNNNENSINSIHIPMATVTPIGKSIYIS</sequence>
<gene>
    <name evidence="2" type="ORF">DICPUDRAFT_97686</name>
</gene>
<dbReference type="FunCoup" id="F0ZIY0">
    <property type="interactions" value="937"/>
</dbReference>
<evidence type="ECO:0000313" key="2">
    <source>
        <dbReference type="EMBL" id="EGC36104.1"/>
    </source>
</evidence>
<dbReference type="VEuPathDB" id="AmoebaDB:DICPUDRAFT_97686"/>
<dbReference type="KEGG" id="dpp:DICPUDRAFT_97686"/>
<accession>F0ZIY0</accession>
<keyword evidence="1" id="KW-0812">Transmembrane</keyword>
<dbReference type="OMA" id="TVETYEY"/>
<dbReference type="InParanoid" id="F0ZIY0"/>
<name>F0ZIY0_DICPU</name>
<dbReference type="Proteomes" id="UP000001064">
    <property type="component" value="Unassembled WGS sequence"/>
</dbReference>
<feature type="transmembrane region" description="Helical" evidence="1">
    <location>
        <begin position="97"/>
        <end position="118"/>
    </location>
</feature>
<reference evidence="3" key="1">
    <citation type="journal article" date="2011" name="Genome Biol.">
        <title>Comparative genomics of the social amoebae Dictyostelium discoideum and Dictyostelium purpureum.</title>
        <authorList>
            <consortium name="US DOE Joint Genome Institute (JGI-PGF)"/>
            <person name="Sucgang R."/>
            <person name="Kuo A."/>
            <person name="Tian X."/>
            <person name="Salerno W."/>
            <person name="Parikh A."/>
            <person name="Feasley C.L."/>
            <person name="Dalin E."/>
            <person name="Tu H."/>
            <person name="Huang E."/>
            <person name="Barry K."/>
            <person name="Lindquist E."/>
            <person name="Shapiro H."/>
            <person name="Bruce D."/>
            <person name="Schmutz J."/>
            <person name="Salamov A."/>
            <person name="Fey P."/>
            <person name="Gaudet P."/>
            <person name="Anjard C."/>
            <person name="Babu M.M."/>
            <person name="Basu S."/>
            <person name="Bushmanova Y."/>
            <person name="van der Wel H."/>
            <person name="Katoh-Kurasawa M."/>
            <person name="Dinh C."/>
            <person name="Coutinho P.M."/>
            <person name="Saito T."/>
            <person name="Elias M."/>
            <person name="Schaap P."/>
            <person name="Kay R.R."/>
            <person name="Henrissat B."/>
            <person name="Eichinger L."/>
            <person name="Rivero F."/>
            <person name="Putnam N.H."/>
            <person name="West C.M."/>
            <person name="Loomis W.F."/>
            <person name="Chisholm R.L."/>
            <person name="Shaulsky G."/>
            <person name="Strassmann J.E."/>
            <person name="Queller D.C."/>
            <person name="Kuspa A."/>
            <person name="Grigoriev I.V."/>
        </authorList>
    </citation>
    <scope>NUCLEOTIDE SEQUENCE [LARGE SCALE GENOMIC DNA]</scope>
    <source>
        <strain evidence="3">QSDP1</strain>
    </source>
</reference>
<keyword evidence="1" id="KW-1133">Transmembrane helix</keyword>
<evidence type="ECO:0000256" key="1">
    <source>
        <dbReference type="SAM" id="Phobius"/>
    </source>
</evidence>
<feature type="transmembrane region" description="Helical" evidence="1">
    <location>
        <begin position="7"/>
        <end position="29"/>
    </location>
</feature>
<feature type="transmembrane region" description="Helical" evidence="1">
    <location>
        <begin position="239"/>
        <end position="264"/>
    </location>
</feature>
<feature type="transmembrane region" description="Helical" evidence="1">
    <location>
        <begin position="150"/>
        <end position="173"/>
    </location>
</feature>
<organism evidence="2 3">
    <name type="scientific">Dictyostelium purpureum</name>
    <name type="common">Slime mold</name>
    <dbReference type="NCBI Taxonomy" id="5786"/>
    <lineage>
        <taxon>Eukaryota</taxon>
        <taxon>Amoebozoa</taxon>
        <taxon>Evosea</taxon>
        <taxon>Eumycetozoa</taxon>
        <taxon>Dictyostelia</taxon>
        <taxon>Dictyosteliales</taxon>
        <taxon>Dictyosteliaceae</taxon>
        <taxon>Dictyostelium</taxon>
    </lineage>
</organism>
<keyword evidence="1" id="KW-0472">Membrane</keyword>
<keyword evidence="3" id="KW-1185">Reference proteome</keyword>
<dbReference type="RefSeq" id="XP_003287361.1">
    <property type="nucleotide sequence ID" value="XM_003287313.1"/>
</dbReference>